<dbReference type="Pfam" id="PF02706">
    <property type="entry name" value="Wzz"/>
    <property type="match status" value="1"/>
</dbReference>
<organism evidence="9 10">
    <name type="scientific">Pelobium manganitolerans</name>
    <dbReference type="NCBI Taxonomy" id="1842495"/>
    <lineage>
        <taxon>Bacteria</taxon>
        <taxon>Pseudomonadati</taxon>
        <taxon>Bacteroidota</taxon>
        <taxon>Sphingobacteriia</taxon>
        <taxon>Sphingobacteriales</taxon>
        <taxon>Sphingobacteriaceae</taxon>
        <taxon>Pelobium</taxon>
    </lineage>
</organism>
<keyword evidence="3 7" id="KW-0812">Transmembrane</keyword>
<evidence type="ECO:0000256" key="7">
    <source>
        <dbReference type="SAM" id="Phobius"/>
    </source>
</evidence>
<feature type="transmembrane region" description="Helical" evidence="7">
    <location>
        <begin position="334"/>
        <end position="358"/>
    </location>
</feature>
<dbReference type="AlphaFoldDB" id="A0A419S9U0"/>
<keyword evidence="5 7" id="KW-0472">Membrane</keyword>
<feature type="transmembrane region" description="Helical" evidence="7">
    <location>
        <begin position="24"/>
        <end position="42"/>
    </location>
</feature>
<evidence type="ECO:0000256" key="4">
    <source>
        <dbReference type="ARBA" id="ARBA00022989"/>
    </source>
</evidence>
<dbReference type="InterPro" id="IPR050445">
    <property type="entry name" value="Bact_polysacc_biosynth/exp"/>
</dbReference>
<dbReference type="PANTHER" id="PTHR32309">
    <property type="entry name" value="TYROSINE-PROTEIN KINASE"/>
    <property type="match status" value="1"/>
</dbReference>
<proteinExistence type="predicted"/>
<dbReference type="GO" id="GO:0005886">
    <property type="term" value="C:plasma membrane"/>
    <property type="evidence" value="ECO:0007669"/>
    <property type="project" value="UniProtKB-SubCell"/>
</dbReference>
<dbReference type="RefSeq" id="WP_120180599.1">
    <property type="nucleotide sequence ID" value="NZ_MBTA01000003.1"/>
</dbReference>
<keyword evidence="2" id="KW-1003">Cell membrane</keyword>
<feature type="domain" description="Polysaccharide chain length determinant N-terminal" evidence="8">
    <location>
        <begin position="9"/>
        <end position="101"/>
    </location>
</feature>
<evidence type="ECO:0000256" key="5">
    <source>
        <dbReference type="ARBA" id="ARBA00023136"/>
    </source>
</evidence>
<dbReference type="Proteomes" id="UP000283433">
    <property type="component" value="Unassembled WGS sequence"/>
</dbReference>
<accession>A0A419S9U0</accession>
<comment type="caution">
    <text evidence="9">The sequence shown here is derived from an EMBL/GenBank/DDBJ whole genome shotgun (WGS) entry which is preliminary data.</text>
</comment>
<reference evidence="9 10" key="1">
    <citation type="submission" date="2016-07" db="EMBL/GenBank/DDBJ databases">
        <title>Genome of Pelobium manganitolerans.</title>
        <authorList>
            <person name="Wu S."/>
            <person name="Wang G."/>
        </authorList>
    </citation>
    <scope>NUCLEOTIDE SEQUENCE [LARGE SCALE GENOMIC DNA]</scope>
    <source>
        <strain evidence="9 10">YS-25</strain>
    </source>
</reference>
<evidence type="ECO:0000256" key="2">
    <source>
        <dbReference type="ARBA" id="ARBA00022475"/>
    </source>
</evidence>
<evidence type="ECO:0000259" key="8">
    <source>
        <dbReference type="Pfam" id="PF02706"/>
    </source>
</evidence>
<name>A0A419S9U0_9SPHI</name>
<keyword evidence="10" id="KW-1185">Reference proteome</keyword>
<dbReference type="PANTHER" id="PTHR32309:SF13">
    <property type="entry name" value="FERRIC ENTEROBACTIN TRANSPORT PROTEIN FEPE"/>
    <property type="match status" value="1"/>
</dbReference>
<evidence type="ECO:0000256" key="3">
    <source>
        <dbReference type="ARBA" id="ARBA00022692"/>
    </source>
</evidence>
<sequence>MELKPNQPDFLDLLRVSYNYRKQILFLTIFGMLVGIATAFLAKPEFEAFTVFYIPANNSISKSLLAENNLENFMRYGDEDQIDQAIEMLNSDALKDRVIAKFNLQEHYGFKNTKYPQTKTRAKLKTNSDFKRTDNLAIKIAVRDEDAVLAKEMADYFLLSLDSMRTQIQQARGQQAYQLIAQQYQKKQAEVDAILKNLSQIRQQGVFDYESQSEVLSKAIIEAETRVKAEEARLKVYQQNASKLPDSTIIKTQGRLAAAKASYQILKPTVANFGRLSGKYLELEALYKKEQESLANLQLRFEGAELDYKAAISQRFLIEKASVPEKAKYPQKAVLIFLFTLSGFIISFLTVCYLEFVAPRFRTRHVRL</sequence>
<dbReference type="InterPro" id="IPR003856">
    <property type="entry name" value="LPS_length_determ_N"/>
</dbReference>
<dbReference type="OrthoDB" id="1524741at2"/>
<evidence type="ECO:0000256" key="1">
    <source>
        <dbReference type="ARBA" id="ARBA00004651"/>
    </source>
</evidence>
<dbReference type="GO" id="GO:0004713">
    <property type="term" value="F:protein tyrosine kinase activity"/>
    <property type="evidence" value="ECO:0007669"/>
    <property type="project" value="TreeGrafter"/>
</dbReference>
<gene>
    <name evidence="9" type="ORF">BCY91_13835</name>
</gene>
<evidence type="ECO:0000256" key="6">
    <source>
        <dbReference type="SAM" id="Coils"/>
    </source>
</evidence>
<evidence type="ECO:0000313" key="10">
    <source>
        <dbReference type="Proteomes" id="UP000283433"/>
    </source>
</evidence>
<evidence type="ECO:0000313" key="9">
    <source>
        <dbReference type="EMBL" id="RKD18956.1"/>
    </source>
</evidence>
<protein>
    <recommendedName>
        <fullName evidence="8">Polysaccharide chain length determinant N-terminal domain-containing protein</fullName>
    </recommendedName>
</protein>
<keyword evidence="4 7" id="KW-1133">Transmembrane helix</keyword>
<feature type="coiled-coil region" evidence="6">
    <location>
        <begin position="280"/>
        <end position="307"/>
    </location>
</feature>
<dbReference type="EMBL" id="MBTA01000003">
    <property type="protein sequence ID" value="RKD18956.1"/>
    <property type="molecule type" value="Genomic_DNA"/>
</dbReference>
<keyword evidence="6" id="KW-0175">Coiled coil</keyword>
<feature type="coiled-coil region" evidence="6">
    <location>
        <begin position="184"/>
        <end position="240"/>
    </location>
</feature>
<comment type="subcellular location">
    <subcellularLocation>
        <location evidence="1">Cell membrane</location>
        <topology evidence="1">Multi-pass membrane protein</topology>
    </subcellularLocation>
</comment>